<dbReference type="EMBL" id="REGN01005541">
    <property type="protein sequence ID" value="RNA12980.1"/>
    <property type="molecule type" value="Genomic_DNA"/>
</dbReference>
<dbReference type="AlphaFoldDB" id="A0A3M7QNS3"/>
<protein>
    <submittedName>
        <fullName evidence="1">Uncharacterized protein</fullName>
    </submittedName>
</protein>
<organism evidence="1 2">
    <name type="scientific">Brachionus plicatilis</name>
    <name type="common">Marine rotifer</name>
    <name type="synonym">Brachionus muelleri</name>
    <dbReference type="NCBI Taxonomy" id="10195"/>
    <lineage>
        <taxon>Eukaryota</taxon>
        <taxon>Metazoa</taxon>
        <taxon>Spiralia</taxon>
        <taxon>Gnathifera</taxon>
        <taxon>Rotifera</taxon>
        <taxon>Eurotatoria</taxon>
        <taxon>Monogononta</taxon>
        <taxon>Pseudotrocha</taxon>
        <taxon>Ploima</taxon>
        <taxon>Brachionidae</taxon>
        <taxon>Brachionus</taxon>
    </lineage>
</organism>
<comment type="caution">
    <text evidence="1">The sequence shown here is derived from an EMBL/GenBank/DDBJ whole genome shotgun (WGS) entry which is preliminary data.</text>
</comment>
<gene>
    <name evidence="1" type="ORF">BpHYR1_019355</name>
</gene>
<evidence type="ECO:0000313" key="2">
    <source>
        <dbReference type="Proteomes" id="UP000276133"/>
    </source>
</evidence>
<reference evidence="1 2" key="1">
    <citation type="journal article" date="2018" name="Sci. Rep.">
        <title>Genomic signatures of local adaptation to the degree of environmental predictability in rotifers.</title>
        <authorList>
            <person name="Franch-Gras L."/>
            <person name="Hahn C."/>
            <person name="Garcia-Roger E.M."/>
            <person name="Carmona M.J."/>
            <person name="Serra M."/>
            <person name="Gomez A."/>
        </authorList>
    </citation>
    <scope>NUCLEOTIDE SEQUENCE [LARGE SCALE GENOMIC DNA]</scope>
    <source>
        <strain evidence="1">HYR1</strain>
    </source>
</reference>
<dbReference type="Proteomes" id="UP000276133">
    <property type="component" value="Unassembled WGS sequence"/>
</dbReference>
<evidence type="ECO:0000313" key="1">
    <source>
        <dbReference type="EMBL" id="RNA12980.1"/>
    </source>
</evidence>
<name>A0A3M7QNS3_BRAPC</name>
<accession>A0A3M7QNS3</accession>
<sequence>MDLLLDLLFKKKKFTIKGKLLSYLSLFNLLPEGAKAQSIFFLFLALQQRENKGQLVVSRRSATTGFTRREKSEGFALVAKTSLLFLQSKNSSNKK</sequence>
<proteinExistence type="predicted"/>
<keyword evidence="2" id="KW-1185">Reference proteome</keyword>